<evidence type="ECO:0000256" key="1">
    <source>
        <dbReference type="SAM" id="MobiDB-lite"/>
    </source>
</evidence>
<evidence type="ECO:0000313" key="3">
    <source>
        <dbReference type="EMBL" id="MDO9712438.1"/>
    </source>
</evidence>
<sequence length="102" mass="11179">QALSEEREEALRPPRQAPPGEPDETPGPLISDARHRDMDATKLDLATELARIDRAIAEAETRQARGRRLAPWMIVTALLSFSCGMATGVAMVFRMAQATACF</sequence>
<dbReference type="Proteomes" id="UP001243009">
    <property type="component" value="Unassembled WGS sequence"/>
</dbReference>
<keyword evidence="2" id="KW-0472">Membrane</keyword>
<evidence type="ECO:0000313" key="4">
    <source>
        <dbReference type="Proteomes" id="UP001243009"/>
    </source>
</evidence>
<comment type="caution">
    <text evidence="3">The sequence shown here is derived from an EMBL/GenBank/DDBJ whole genome shotgun (WGS) entry which is preliminary data.</text>
</comment>
<dbReference type="EMBL" id="JAUTWS010000048">
    <property type="protein sequence ID" value="MDO9712438.1"/>
    <property type="molecule type" value="Genomic_DNA"/>
</dbReference>
<proteinExistence type="predicted"/>
<feature type="non-terminal residue" evidence="3">
    <location>
        <position position="1"/>
    </location>
</feature>
<feature type="region of interest" description="Disordered" evidence="1">
    <location>
        <begin position="1"/>
        <end position="36"/>
    </location>
</feature>
<evidence type="ECO:0000256" key="2">
    <source>
        <dbReference type="SAM" id="Phobius"/>
    </source>
</evidence>
<keyword evidence="4" id="KW-1185">Reference proteome</keyword>
<dbReference type="RefSeq" id="WP_305107293.1">
    <property type="nucleotide sequence ID" value="NZ_JAUTWS010000048.1"/>
</dbReference>
<name>A0ABT9E8A7_9PROT</name>
<reference evidence="3 4" key="1">
    <citation type="submission" date="2023-08" db="EMBL/GenBank/DDBJ databases">
        <title>The draft genome sequence of Paracraurococcus sp. LOR1-02.</title>
        <authorList>
            <person name="Kingkaew E."/>
            <person name="Tanasupawat S."/>
        </authorList>
    </citation>
    <scope>NUCLEOTIDE SEQUENCE [LARGE SCALE GENOMIC DNA]</scope>
    <source>
        <strain evidence="3 4">LOR1-02</strain>
    </source>
</reference>
<keyword evidence="2" id="KW-1133">Transmembrane helix</keyword>
<feature type="transmembrane region" description="Helical" evidence="2">
    <location>
        <begin position="72"/>
        <end position="93"/>
    </location>
</feature>
<keyword evidence="2" id="KW-0812">Transmembrane</keyword>
<protein>
    <submittedName>
        <fullName evidence="3">Uncharacterized protein</fullName>
    </submittedName>
</protein>
<gene>
    <name evidence="3" type="ORF">Q7A36_29115</name>
</gene>
<accession>A0ABT9E8A7</accession>
<organism evidence="3 4">
    <name type="scientific">Paracraurococcus lichenis</name>
    <dbReference type="NCBI Taxonomy" id="3064888"/>
    <lineage>
        <taxon>Bacteria</taxon>
        <taxon>Pseudomonadati</taxon>
        <taxon>Pseudomonadota</taxon>
        <taxon>Alphaproteobacteria</taxon>
        <taxon>Acetobacterales</taxon>
        <taxon>Roseomonadaceae</taxon>
        <taxon>Paracraurococcus</taxon>
    </lineage>
</organism>